<keyword evidence="4" id="KW-1185">Reference proteome</keyword>
<dbReference type="Gene3D" id="1.10.3730.20">
    <property type="match status" value="2"/>
</dbReference>
<evidence type="ECO:0000259" key="2">
    <source>
        <dbReference type="Pfam" id="PF00892"/>
    </source>
</evidence>
<feature type="domain" description="EamA" evidence="2">
    <location>
        <begin position="145"/>
        <end position="273"/>
    </location>
</feature>
<dbReference type="EMBL" id="BPQV01000001">
    <property type="protein sequence ID" value="GJE25552.1"/>
    <property type="molecule type" value="Genomic_DNA"/>
</dbReference>
<feature type="transmembrane region" description="Helical" evidence="1">
    <location>
        <begin position="207"/>
        <end position="225"/>
    </location>
</feature>
<reference evidence="3" key="1">
    <citation type="journal article" date="2021" name="Front. Microbiol.">
        <title>Comprehensive Comparative Genomics and Phenotyping of Methylobacterium Species.</title>
        <authorList>
            <person name="Alessa O."/>
            <person name="Ogura Y."/>
            <person name="Fujitani Y."/>
            <person name="Takami H."/>
            <person name="Hayashi T."/>
            <person name="Sahin N."/>
            <person name="Tani A."/>
        </authorList>
    </citation>
    <scope>NUCLEOTIDE SEQUENCE</scope>
    <source>
        <strain evidence="3">NBRC 15689</strain>
    </source>
</reference>
<evidence type="ECO:0000256" key="1">
    <source>
        <dbReference type="SAM" id="Phobius"/>
    </source>
</evidence>
<dbReference type="InterPro" id="IPR000620">
    <property type="entry name" value="EamA_dom"/>
</dbReference>
<name>A0ABQ4T633_METOR</name>
<keyword evidence="1" id="KW-0472">Membrane</keyword>
<dbReference type="InterPro" id="IPR037185">
    <property type="entry name" value="EmrE-like"/>
</dbReference>
<organism evidence="3 4">
    <name type="scientific">Methylobacterium organophilum</name>
    <dbReference type="NCBI Taxonomy" id="410"/>
    <lineage>
        <taxon>Bacteria</taxon>
        <taxon>Pseudomonadati</taxon>
        <taxon>Pseudomonadota</taxon>
        <taxon>Alphaproteobacteria</taxon>
        <taxon>Hyphomicrobiales</taxon>
        <taxon>Methylobacteriaceae</taxon>
        <taxon>Methylobacterium</taxon>
    </lineage>
</organism>
<feature type="transmembrane region" description="Helical" evidence="1">
    <location>
        <begin position="143"/>
        <end position="163"/>
    </location>
</feature>
<comment type="caution">
    <text evidence="3">The sequence shown here is derived from an EMBL/GenBank/DDBJ whole genome shotgun (WGS) entry which is preliminary data.</text>
</comment>
<keyword evidence="1" id="KW-0812">Transmembrane</keyword>
<keyword evidence="1" id="KW-1133">Transmembrane helix</keyword>
<dbReference type="RefSeq" id="WP_238309490.1">
    <property type="nucleotide sequence ID" value="NZ_BPQV01000001.1"/>
</dbReference>
<accession>A0ABQ4T633</accession>
<protein>
    <recommendedName>
        <fullName evidence="2">EamA domain-containing protein</fullName>
    </recommendedName>
</protein>
<evidence type="ECO:0000313" key="3">
    <source>
        <dbReference type="EMBL" id="GJE25552.1"/>
    </source>
</evidence>
<feature type="transmembrane region" description="Helical" evidence="1">
    <location>
        <begin position="30"/>
        <end position="52"/>
    </location>
</feature>
<gene>
    <name evidence="3" type="ORF">LKMONMHP_0390</name>
</gene>
<proteinExistence type="predicted"/>
<feature type="transmembrane region" description="Helical" evidence="1">
    <location>
        <begin position="113"/>
        <end position="131"/>
    </location>
</feature>
<dbReference type="Proteomes" id="UP001055156">
    <property type="component" value="Unassembled WGS sequence"/>
</dbReference>
<feature type="transmembrane region" description="Helical" evidence="1">
    <location>
        <begin position="169"/>
        <end position="187"/>
    </location>
</feature>
<reference evidence="3" key="2">
    <citation type="submission" date="2021-08" db="EMBL/GenBank/DDBJ databases">
        <authorList>
            <person name="Tani A."/>
            <person name="Ola A."/>
            <person name="Ogura Y."/>
            <person name="Katsura K."/>
            <person name="Hayashi T."/>
        </authorList>
    </citation>
    <scope>NUCLEOTIDE SEQUENCE</scope>
    <source>
        <strain evidence="3">NBRC 15689</strain>
    </source>
</reference>
<sequence length="276" mass="28007">MDPATLGLVLLAAFLHAAWNTLLRGGADRLWSMAVMNLVMGLAGLAGLLAYGLPAPASWPCAVASGALHLAYNLLLVATYRTGDLGQTYPIARGSSPAMVTLGAGFAAGEHPGLLATCGIVLVSGGILSLARERGGLGRATLVPALATGVAIGGYTLVDGIGVRQGGDWRAYAAAMFVFHLILPSWLALRRGTAVLRVPAPEMMKAAGGGVISFAAYAAVVWAMQRGAMGAVSALRETSVVFAALLGRIVLGERLTPHRIAACLVIALGAAAIGSA</sequence>
<evidence type="ECO:0000313" key="4">
    <source>
        <dbReference type="Proteomes" id="UP001055156"/>
    </source>
</evidence>
<dbReference type="SUPFAM" id="SSF103481">
    <property type="entry name" value="Multidrug resistance efflux transporter EmrE"/>
    <property type="match status" value="2"/>
</dbReference>
<dbReference type="Pfam" id="PF00892">
    <property type="entry name" value="EamA"/>
    <property type="match status" value="1"/>
</dbReference>